<dbReference type="NCBIfam" id="TIGR00074">
    <property type="entry name" value="hypC_hupF"/>
    <property type="match status" value="1"/>
</dbReference>
<dbReference type="InterPro" id="IPR019812">
    <property type="entry name" value="Hydgase_assmbl_chp_CS"/>
</dbReference>
<dbReference type="InterPro" id="IPR001109">
    <property type="entry name" value="Hydrogenase_HupF/HypC"/>
</dbReference>
<dbReference type="GO" id="GO:0051604">
    <property type="term" value="P:protein maturation"/>
    <property type="evidence" value="ECO:0007669"/>
    <property type="project" value="TreeGrafter"/>
</dbReference>
<dbReference type="SUPFAM" id="SSF159127">
    <property type="entry name" value="HupF/HypC-like"/>
    <property type="match status" value="1"/>
</dbReference>
<dbReference type="Pfam" id="PF01455">
    <property type="entry name" value="HupF_HypC"/>
    <property type="match status" value="1"/>
</dbReference>
<proteinExistence type="inferred from homology"/>
<dbReference type="OrthoDB" id="9806017at2"/>
<protein>
    <submittedName>
        <fullName evidence="2">HypC/HybG/HupF family hydrogenase formation chaperone</fullName>
    </submittedName>
</protein>
<comment type="caution">
    <text evidence="2">The sequence shown here is derived from an EMBL/GenBank/DDBJ whole genome shotgun (WGS) entry which is preliminary data.</text>
</comment>
<keyword evidence="3" id="KW-1185">Reference proteome</keyword>
<sequence length="102" mass="11001">MCIGIPARVLHVNGLRAQCESRGGPCTVDLSLTGPVAPGTWVLTFLGAAREVIDETRARDIDAALTALEAIARGEASVDSYFADLADREPELPEHLREKVMR</sequence>
<dbReference type="PRINTS" id="PR00445">
    <property type="entry name" value="HUPFHYPC"/>
</dbReference>
<dbReference type="EMBL" id="RQIS01000006">
    <property type="protein sequence ID" value="RQH07067.1"/>
    <property type="molecule type" value="Genomic_DNA"/>
</dbReference>
<organism evidence="2 3">
    <name type="scientific">Paraburkholderia dinghuensis</name>
    <dbReference type="NCBI Taxonomy" id="2305225"/>
    <lineage>
        <taxon>Bacteria</taxon>
        <taxon>Pseudomonadati</taxon>
        <taxon>Pseudomonadota</taxon>
        <taxon>Betaproteobacteria</taxon>
        <taxon>Burkholderiales</taxon>
        <taxon>Burkholderiaceae</taxon>
        <taxon>Paraburkholderia</taxon>
    </lineage>
</organism>
<dbReference type="PANTHER" id="PTHR35177">
    <property type="entry name" value="HYDROGENASE MATURATION FACTOR HYBG"/>
    <property type="match status" value="1"/>
</dbReference>
<gene>
    <name evidence="2" type="ORF">D1Y85_10385</name>
</gene>
<reference evidence="2 3" key="1">
    <citation type="submission" date="2018-11" db="EMBL/GenBank/DDBJ databases">
        <title>Paraburkholderia sp. DHOA04, isolated from soil.</title>
        <authorList>
            <person name="Gao Z.-H."/>
            <person name="Qiu L.-H."/>
            <person name="Fu J.-C."/>
        </authorList>
    </citation>
    <scope>NUCLEOTIDE SEQUENCE [LARGE SCALE GENOMIC DNA]</scope>
    <source>
        <strain evidence="2 3">DHOA04</strain>
    </source>
</reference>
<dbReference type="GO" id="GO:1902670">
    <property type="term" value="F:carbon dioxide binding"/>
    <property type="evidence" value="ECO:0007669"/>
    <property type="project" value="TreeGrafter"/>
</dbReference>
<dbReference type="GO" id="GO:0005506">
    <property type="term" value="F:iron ion binding"/>
    <property type="evidence" value="ECO:0007669"/>
    <property type="project" value="TreeGrafter"/>
</dbReference>
<dbReference type="PANTHER" id="PTHR35177:SF1">
    <property type="entry name" value="HYDROGENASE MATURATION FACTOR HYPC"/>
    <property type="match status" value="1"/>
</dbReference>
<dbReference type="AlphaFoldDB" id="A0A3N6NER5"/>
<accession>A0A3N6NER5</accession>
<dbReference type="Proteomes" id="UP000272778">
    <property type="component" value="Unassembled WGS sequence"/>
</dbReference>
<evidence type="ECO:0000313" key="3">
    <source>
        <dbReference type="Proteomes" id="UP000272778"/>
    </source>
</evidence>
<dbReference type="Gene3D" id="2.30.30.140">
    <property type="match status" value="1"/>
</dbReference>
<dbReference type="PROSITE" id="PS01097">
    <property type="entry name" value="HUPF_HYPC"/>
    <property type="match status" value="1"/>
</dbReference>
<name>A0A3N6NER5_9BURK</name>
<evidence type="ECO:0000256" key="1">
    <source>
        <dbReference type="ARBA" id="ARBA00006018"/>
    </source>
</evidence>
<comment type="similarity">
    <text evidence="1">Belongs to the HupF/HypC family.</text>
</comment>
<dbReference type="RefSeq" id="WP_124150959.1">
    <property type="nucleotide sequence ID" value="NZ_RQIS01000006.1"/>
</dbReference>
<evidence type="ECO:0000313" key="2">
    <source>
        <dbReference type="EMBL" id="RQH07067.1"/>
    </source>
</evidence>